<comment type="caution">
    <text evidence="6">The sequence shown here is derived from an EMBL/GenBank/DDBJ whole genome shotgun (WGS) entry which is preliminary data.</text>
</comment>
<protein>
    <recommendedName>
        <fullName evidence="8">Bifunctional 4-hydroxy-2-oxoglutarate aldolase/2-dehydro-3-deoxy-phosphogluconate aldolase</fullName>
    </recommendedName>
</protein>
<evidence type="ECO:0000256" key="2">
    <source>
        <dbReference type="ARBA" id="ARBA00006906"/>
    </source>
</evidence>
<evidence type="ECO:0000256" key="3">
    <source>
        <dbReference type="ARBA" id="ARBA00011233"/>
    </source>
</evidence>
<dbReference type="Gene3D" id="3.20.20.70">
    <property type="entry name" value="Aldolase class I"/>
    <property type="match status" value="1"/>
</dbReference>
<proteinExistence type="inferred from homology"/>
<dbReference type="AlphaFoldDB" id="A0A372MJG2"/>
<keyword evidence="5" id="KW-0119">Carbohydrate metabolism</keyword>
<name>A0A372MJG2_9SPIR</name>
<dbReference type="InterPro" id="IPR013785">
    <property type="entry name" value="Aldolase_TIM"/>
</dbReference>
<dbReference type="InterPro" id="IPR000887">
    <property type="entry name" value="Aldlse_KDPG_KHG"/>
</dbReference>
<evidence type="ECO:0000313" key="6">
    <source>
        <dbReference type="EMBL" id="RFU95583.1"/>
    </source>
</evidence>
<organism evidence="6 7">
    <name type="scientific">Sphaerochaeta halotolerans</name>
    <dbReference type="NCBI Taxonomy" id="2293840"/>
    <lineage>
        <taxon>Bacteria</taxon>
        <taxon>Pseudomonadati</taxon>
        <taxon>Spirochaetota</taxon>
        <taxon>Spirochaetia</taxon>
        <taxon>Spirochaetales</taxon>
        <taxon>Sphaerochaetaceae</taxon>
        <taxon>Sphaerochaeta</taxon>
    </lineage>
</organism>
<dbReference type="PANTHER" id="PTHR30246">
    <property type="entry name" value="2-KETO-3-DEOXY-6-PHOSPHOGLUCONATE ALDOLASE"/>
    <property type="match status" value="1"/>
</dbReference>
<comment type="similarity">
    <text evidence="2">Belongs to the KHG/KDPG aldolase family.</text>
</comment>
<evidence type="ECO:0000256" key="5">
    <source>
        <dbReference type="ARBA" id="ARBA00023277"/>
    </source>
</evidence>
<evidence type="ECO:0000256" key="1">
    <source>
        <dbReference type="ARBA" id="ARBA00004761"/>
    </source>
</evidence>
<dbReference type="OrthoDB" id="9802667at2"/>
<keyword evidence="7" id="KW-1185">Reference proteome</keyword>
<dbReference type="SUPFAM" id="SSF51569">
    <property type="entry name" value="Aldolase"/>
    <property type="match status" value="1"/>
</dbReference>
<dbReference type="Pfam" id="PF01081">
    <property type="entry name" value="Aldolase"/>
    <property type="match status" value="1"/>
</dbReference>
<evidence type="ECO:0000256" key="4">
    <source>
        <dbReference type="ARBA" id="ARBA00023239"/>
    </source>
</evidence>
<reference evidence="7" key="1">
    <citation type="submission" date="2018-08" db="EMBL/GenBank/DDBJ databases">
        <authorList>
            <person name="Grouzdev D.S."/>
            <person name="Krutkina M.S."/>
        </authorList>
    </citation>
    <scope>NUCLEOTIDE SEQUENCE [LARGE SCALE GENOMIC DNA]</scope>
    <source>
        <strain evidence="7">4-11</strain>
    </source>
</reference>
<dbReference type="GO" id="GO:0016829">
    <property type="term" value="F:lyase activity"/>
    <property type="evidence" value="ECO:0007669"/>
    <property type="project" value="UniProtKB-KW"/>
</dbReference>
<keyword evidence="4" id="KW-0456">Lyase</keyword>
<gene>
    <name evidence="6" type="ORF">DYP60_03665</name>
</gene>
<evidence type="ECO:0008006" key="8">
    <source>
        <dbReference type="Google" id="ProtNLM"/>
    </source>
</evidence>
<accession>A0A372MJG2</accession>
<dbReference type="RefSeq" id="WP_117329531.1">
    <property type="nucleotide sequence ID" value="NZ_QUWK01000003.1"/>
</dbReference>
<sequence>MDTITKRLAQIRCIPMVKQGGEDQADALIKALRASDLRVANISQQMAGGLALLRRLAQEEDLIIGGGNVQTLQEAKAALEAGAAFIFSPLFNEQMVEYCQQVGKPIYAVTTQAAVAKAWNLKTLGCFPVEELGGLPFINAMGEQEGLNFIVAGHINEEMTATYLENPHVLAMTGSWMLKETDWEATTAALKRAKKFSLPSA</sequence>
<dbReference type="PANTHER" id="PTHR30246:SF1">
    <property type="entry name" value="2-DEHYDRO-3-DEOXY-6-PHOSPHOGALACTONATE ALDOLASE-RELATED"/>
    <property type="match status" value="1"/>
</dbReference>
<dbReference type="Proteomes" id="UP000264002">
    <property type="component" value="Unassembled WGS sequence"/>
</dbReference>
<reference evidence="6 7" key="2">
    <citation type="submission" date="2018-09" db="EMBL/GenBank/DDBJ databases">
        <title>Genome of Sphaerochaeta halotolerans strain 4-11.</title>
        <authorList>
            <person name="Nazina T.N."/>
            <person name="Sokolova D.S."/>
        </authorList>
    </citation>
    <scope>NUCLEOTIDE SEQUENCE [LARGE SCALE GENOMIC DNA]</scope>
    <source>
        <strain evidence="6 7">4-11</strain>
    </source>
</reference>
<comment type="subunit">
    <text evidence="3">Homotrimer.</text>
</comment>
<dbReference type="EMBL" id="QUWK01000003">
    <property type="protein sequence ID" value="RFU95583.1"/>
    <property type="molecule type" value="Genomic_DNA"/>
</dbReference>
<evidence type="ECO:0000313" key="7">
    <source>
        <dbReference type="Proteomes" id="UP000264002"/>
    </source>
</evidence>
<comment type="pathway">
    <text evidence="1">Carbohydrate acid metabolism.</text>
</comment>